<keyword evidence="7 14" id="KW-0028">Amino-acid biosynthesis</keyword>
<dbReference type="InterPro" id="IPR005787">
    <property type="entry name" value="Thr_deHydtase_biosynth"/>
</dbReference>
<dbReference type="InterPro" id="IPR001926">
    <property type="entry name" value="TrpB-like_PALP"/>
</dbReference>
<comment type="subcellular location">
    <subcellularLocation>
        <location evidence="3">Mitochondrion</location>
    </subcellularLocation>
</comment>
<proteinExistence type="inferred from homology"/>
<dbReference type="InterPro" id="IPR050147">
    <property type="entry name" value="Ser/Thr_Dehydratase"/>
</dbReference>
<feature type="domain" description="ACT-like" evidence="16">
    <location>
        <begin position="414"/>
        <end position="490"/>
    </location>
</feature>
<evidence type="ECO:0000256" key="12">
    <source>
        <dbReference type="ARBA" id="ARBA00023239"/>
    </source>
</evidence>
<comment type="pathway">
    <text evidence="4 14">Amino-acid biosynthesis; L-isoleucine biosynthesis; 2-oxobutanoate from L-threonine: step 1/1.</text>
</comment>
<name>A0A9P8V266_9PEZI</name>
<reference evidence="17" key="1">
    <citation type="journal article" date="2021" name="Nat. Commun.">
        <title>Genetic determinants of endophytism in the Arabidopsis root mycobiome.</title>
        <authorList>
            <person name="Mesny F."/>
            <person name="Miyauchi S."/>
            <person name="Thiergart T."/>
            <person name="Pickel B."/>
            <person name="Atanasova L."/>
            <person name="Karlsson M."/>
            <person name="Huettel B."/>
            <person name="Barry K.W."/>
            <person name="Haridas S."/>
            <person name="Chen C."/>
            <person name="Bauer D."/>
            <person name="Andreopoulos W."/>
            <person name="Pangilinan J."/>
            <person name="LaButti K."/>
            <person name="Riley R."/>
            <person name="Lipzen A."/>
            <person name="Clum A."/>
            <person name="Drula E."/>
            <person name="Henrissat B."/>
            <person name="Kohler A."/>
            <person name="Grigoriev I.V."/>
            <person name="Martin F.M."/>
            <person name="Hacquard S."/>
        </authorList>
    </citation>
    <scope>NUCLEOTIDE SEQUENCE</scope>
    <source>
        <strain evidence="17">MPI-SDFR-AT-0117</strain>
    </source>
</reference>
<evidence type="ECO:0000256" key="2">
    <source>
        <dbReference type="ARBA" id="ARBA00001933"/>
    </source>
</evidence>
<evidence type="ECO:0000259" key="16">
    <source>
        <dbReference type="PROSITE" id="PS51672"/>
    </source>
</evidence>
<evidence type="ECO:0000256" key="11">
    <source>
        <dbReference type="ARBA" id="ARBA00023128"/>
    </source>
</evidence>
<keyword evidence="9" id="KW-0677">Repeat</keyword>
<evidence type="ECO:0000313" key="17">
    <source>
        <dbReference type="EMBL" id="KAH6665344.1"/>
    </source>
</evidence>
<dbReference type="PROSITE" id="PS51672">
    <property type="entry name" value="ACT_LIKE"/>
    <property type="match status" value="2"/>
</dbReference>
<dbReference type="EMBL" id="JAGSXJ010000038">
    <property type="protein sequence ID" value="KAH6665344.1"/>
    <property type="molecule type" value="Genomic_DNA"/>
</dbReference>
<dbReference type="AlphaFoldDB" id="A0A9P8V266"/>
<evidence type="ECO:0000256" key="14">
    <source>
        <dbReference type="RuleBase" id="RU362012"/>
    </source>
</evidence>
<dbReference type="InterPro" id="IPR036052">
    <property type="entry name" value="TrpB-like_PALP_sf"/>
</dbReference>
<feature type="non-terminal residue" evidence="17">
    <location>
        <position position="593"/>
    </location>
</feature>
<evidence type="ECO:0000256" key="4">
    <source>
        <dbReference type="ARBA" id="ARBA00004810"/>
    </source>
</evidence>
<evidence type="ECO:0000256" key="6">
    <source>
        <dbReference type="ARBA" id="ARBA00011881"/>
    </source>
</evidence>
<gene>
    <name evidence="17" type="ORF">F5X68DRAFT_177305</name>
</gene>
<comment type="cofactor">
    <cofactor evidence="2 14">
        <name>pyridoxal 5'-phosphate</name>
        <dbReference type="ChEBI" id="CHEBI:597326"/>
    </cofactor>
</comment>
<dbReference type="FunFam" id="3.40.50.1100:FF:000008">
    <property type="entry name" value="L-threonine dehydratase"/>
    <property type="match status" value="1"/>
</dbReference>
<dbReference type="Proteomes" id="UP000770015">
    <property type="component" value="Unassembled WGS sequence"/>
</dbReference>
<dbReference type="CDD" id="cd04907">
    <property type="entry name" value="ACT_ThrD-I_2"/>
    <property type="match status" value="1"/>
</dbReference>
<comment type="subunit">
    <text evidence="6">Homotetramer.</text>
</comment>
<dbReference type="PROSITE" id="PS00165">
    <property type="entry name" value="DEHYDRATASE_SER_THR"/>
    <property type="match status" value="1"/>
</dbReference>
<dbReference type="Gene3D" id="3.40.50.1100">
    <property type="match status" value="2"/>
</dbReference>
<dbReference type="CDD" id="cd01562">
    <property type="entry name" value="Thr-dehyd"/>
    <property type="match status" value="1"/>
</dbReference>
<dbReference type="GO" id="GO:0009097">
    <property type="term" value="P:isoleucine biosynthetic process"/>
    <property type="evidence" value="ECO:0007669"/>
    <property type="project" value="UniProtKB-UniRule"/>
</dbReference>
<feature type="region of interest" description="Disordered" evidence="15">
    <location>
        <begin position="1"/>
        <end position="44"/>
    </location>
</feature>
<evidence type="ECO:0000313" key="18">
    <source>
        <dbReference type="Proteomes" id="UP000770015"/>
    </source>
</evidence>
<dbReference type="GO" id="GO:0003941">
    <property type="term" value="F:L-serine ammonia-lyase activity"/>
    <property type="evidence" value="ECO:0007669"/>
    <property type="project" value="TreeGrafter"/>
</dbReference>
<dbReference type="OrthoDB" id="4418812at2759"/>
<feature type="compositionally biased region" description="Low complexity" evidence="15">
    <location>
        <begin position="15"/>
        <end position="28"/>
    </location>
</feature>
<dbReference type="PANTHER" id="PTHR48078">
    <property type="entry name" value="THREONINE DEHYDRATASE, MITOCHONDRIAL-RELATED"/>
    <property type="match status" value="1"/>
</dbReference>
<dbReference type="InterPro" id="IPR045865">
    <property type="entry name" value="ACT-like_dom_sf"/>
</dbReference>
<dbReference type="InterPro" id="IPR038110">
    <property type="entry name" value="TD_ACT-like_sf"/>
</dbReference>
<dbReference type="EC" id="4.3.1.19" evidence="14"/>
<keyword evidence="8 14" id="KW-0412">Isoleucine biosynthesis</keyword>
<evidence type="ECO:0000256" key="7">
    <source>
        <dbReference type="ARBA" id="ARBA00022605"/>
    </source>
</evidence>
<evidence type="ECO:0000256" key="15">
    <source>
        <dbReference type="SAM" id="MobiDB-lite"/>
    </source>
</evidence>
<keyword evidence="10 14" id="KW-0663">Pyridoxal phosphate</keyword>
<dbReference type="SUPFAM" id="SSF55021">
    <property type="entry name" value="ACT-like"/>
    <property type="match status" value="2"/>
</dbReference>
<organism evidence="17 18">
    <name type="scientific">Plectosphaerella plurivora</name>
    <dbReference type="NCBI Taxonomy" id="936078"/>
    <lineage>
        <taxon>Eukaryota</taxon>
        <taxon>Fungi</taxon>
        <taxon>Dikarya</taxon>
        <taxon>Ascomycota</taxon>
        <taxon>Pezizomycotina</taxon>
        <taxon>Sordariomycetes</taxon>
        <taxon>Hypocreomycetidae</taxon>
        <taxon>Glomerellales</taxon>
        <taxon>Plectosphaerellaceae</taxon>
        <taxon>Plectosphaerella</taxon>
    </lineage>
</organism>
<dbReference type="FunFam" id="3.40.50.1100:FF:000005">
    <property type="entry name" value="Threonine dehydratase catabolic"/>
    <property type="match status" value="1"/>
</dbReference>
<dbReference type="NCBIfam" id="NF006674">
    <property type="entry name" value="PRK09224.1"/>
    <property type="match status" value="1"/>
</dbReference>
<evidence type="ECO:0000256" key="8">
    <source>
        <dbReference type="ARBA" id="ARBA00022624"/>
    </source>
</evidence>
<dbReference type="InterPro" id="IPR000634">
    <property type="entry name" value="Ser/Thr_deHydtase_PyrdxlP-BS"/>
</dbReference>
<dbReference type="GO" id="GO:0006567">
    <property type="term" value="P:L-threonine catabolic process"/>
    <property type="evidence" value="ECO:0007669"/>
    <property type="project" value="TreeGrafter"/>
</dbReference>
<comment type="catalytic activity">
    <reaction evidence="1 14">
        <text>L-threonine = 2-oxobutanoate + NH4(+)</text>
        <dbReference type="Rhea" id="RHEA:22108"/>
        <dbReference type="ChEBI" id="CHEBI:16763"/>
        <dbReference type="ChEBI" id="CHEBI:28938"/>
        <dbReference type="ChEBI" id="CHEBI:57926"/>
        <dbReference type="EC" id="4.3.1.19"/>
    </reaction>
</comment>
<comment type="similarity">
    <text evidence="5 14">Belongs to the serine/threonine dehydratase family.</text>
</comment>
<dbReference type="PANTHER" id="PTHR48078:SF11">
    <property type="entry name" value="THREONINE DEHYDRATASE, MITOCHONDRIAL"/>
    <property type="match status" value="1"/>
</dbReference>
<dbReference type="Pfam" id="PF00291">
    <property type="entry name" value="PALP"/>
    <property type="match status" value="1"/>
</dbReference>
<dbReference type="InterPro" id="IPR001721">
    <property type="entry name" value="TD_ACT-like"/>
</dbReference>
<dbReference type="Gene3D" id="3.40.1020.10">
    <property type="entry name" value="Biosynthetic Threonine Deaminase, Domain 3"/>
    <property type="match status" value="1"/>
</dbReference>
<dbReference type="GO" id="GO:0030170">
    <property type="term" value="F:pyridoxal phosphate binding"/>
    <property type="evidence" value="ECO:0007669"/>
    <property type="project" value="InterPro"/>
</dbReference>
<keyword evidence="12 14" id="KW-0456">Lyase</keyword>
<evidence type="ECO:0000256" key="3">
    <source>
        <dbReference type="ARBA" id="ARBA00004173"/>
    </source>
</evidence>
<keyword evidence="13 14" id="KW-0100">Branched-chain amino acid biosynthesis</keyword>
<evidence type="ECO:0000256" key="9">
    <source>
        <dbReference type="ARBA" id="ARBA00022737"/>
    </source>
</evidence>
<keyword evidence="11" id="KW-0496">Mitochondrion</keyword>
<dbReference type="GO" id="GO:0005739">
    <property type="term" value="C:mitochondrion"/>
    <property type="evidence" value="ECO:0007669"/>
    <property type="project" value="UniProtKB-SubCell"/>
</dbReference>
<evidence type="ECO:0000256" key="5">
    <source>
        <dbReference type="ARBA" id="ARBA00010869"/>
    </source>
</evidence>
<feature type="domain" description="ACT-like" evidence="16">
    <location>
        <begin position="512"/>
        <end position="583"/>
    </location>
</feature>
<evidence type="ECO:0000256" key="1">
    <source>
        <dbReference type="ARBA" id="ARBA00001274"/>
    </source>
</evidence>
<evidence type="ECO:0000256" key="13">
    <source>
        <dbReference type="ARBA" id="ARBA00023304"/>
    </source>
</evidence>
<dbReference type="FunFam" id="3.40.1020.10:FF:000001">
    <property type="entry name" value="L-threonine dehydratase"/>
    <property type="match status" value="1"/>
</dbReference>
<comment type="caution">
    <text evidence="17">The sequence shown here is derived from an EMBL/GenBank/DDBJ whole genome shotgun (WGS) entry which is preliminary data.</text>
</comment>
<accession>A0A9P8V266</accession>
<dbReference type="GO" id="GO:0006565">
    <property type="term" value="P:L-serine catabolic process"/>
    <property type="evidence" value="ECO:0007669"/>
    <property type="project" value="TreeGrafter"/>
</dbReference>
<dbReference type="GO" id="GO:0004794">
    <property type="term" value="F:threonine deaminase activity"/>
    <property type="evidence" value="ECO:0007669"/>
    <property type="project" value="UniProtKB-UniRule"/>
</dbReference>
<dbReference type="Pfam" id="PF00585">
    <property type="entry name" value="Thr_dehydrat_C"/>
    <property type="match status" value="2"/>
</dbReference>
<evidence type="ECO:0000256" key="10">
    <source>
        <dbReference type="ARBA" id="ARBA00022898"/>
    </source>
</evidence>
<dbReference type="SUPFAM" id="SSF53686">
    <property type="entry name" value="Tryptophan synthase beta subunit-like PLP-dependent enzymes"/>
    <property type="match status" value="1"/>
</dbReference>
<sequence length="593" mass="64386">MSATAEPPIVPVMSNGTPNGTETTNGVNGEEHRPQTPPTQQRPVNGAMSLTEYSANPSTPAEVKRSRIKAIVPEEFLLPNGFPDYLRLIAGATSRVYEACKLTNLQPAVNLSSRLECNVLLKREDEQPVFSFKLRGAYNKMAHLDPAKSWKGVICCSAGNHAQGVAFSARKLKIPATIIMPEGTPSIKHMNVARLGGHVVLHGADFDAAKEECARREISDGLINIPPFDDPYVIAGQGTIGMELFSQTNMSKVEAIFCCVGGGGLIAGIGAYVKRMAPHVKIIGVETYDANALVQSLAKGERVVLKEVGLFADGAAVKTVGEETFRICQEVVDDVIQVTTDEVCAAIKDMYDDTRSGLEPAGALSIAGLKKYVAANPSDDTRRSLIAITSGANMNFDRLRFVAERATLGEGKEALLSVQIPERPGSFADLISNVMPHFVTEFSYRYATDEVANVLIGLSLTAPAAQRAQELQTLIARIKGNGMDVTDLSGDELAKSHIRYLVGGRSNVANERVYMFNFPERPGALERFLTTLRSKFNISLFQYRNYGGDVGKILSGIVCPDEELPDLEKFLNQIGYPFEDCTNSPVFKTFLRS</sequence>
<keyword evidence="18" id="KW-1185">Reference proteome</keyword>
<dbReference type="NCBIfam" id="TIGR01124">
    <property type="entry name" value="ilvA_2Cterm"/>
    <property type="match status" value="1"/>
</dbReference>
<dbReference type="CDD" id="cd04906">
    <property type="entry name" value="ACT_ThrD-I_1"/>
    <property type="match status" value="1"/>
</dbReference>
<protein>
    <recommendedName>
        <fullName evidence="14">Threonine dehydratase</fullName>
        <ecNumber evidence="14">4.3.1.19</ecNumber>
    </recommendedName>
    <alternativeName>
        <fullName evidence="14">Threonine deaminase</fullName>
    </alternativeName>
</protein>